<name>A0A419PYT8_CLOSI</name>
<dbReference type="EMBL" id="NIRI02000042">
    <property type="protein sequence ID" value="KAG5452177.1"/>
    <property type="molecule type" value="Genomic_DNA"/>
</dbReference>
<evidence type="ECO:0000313" key="2">
    <source>
        <dbReference type="Proteomes" id="UP000286415"/>
    </source>
</evidence>
<reference evidence="1 2" key="2">
    <citation type="journal article" date="2021" name="Genomics">
        <title>High-quality reference genome for Clonorchis sinensis.</title>
        <authorList>
            <person name="Young N.D."/>
            <person name="Stroehlein A.J."/>
            <person name="Kinkar L."/>
            <person name="Wang T."/>
            <person name="Sohn W.M."/>
            <person name="Chang B.C.H."/>
            <person name="Kaur P."/>
            <person name="Weisz D."/>
            <person name="Dudchenko O."/>
            <person name="Aiden E.L."/>
            <person name="Korhonen P.K."/>
            <person name="Gasser R.B."/>
        </authorList>
    </citation>
    <scope>NUCLEOTIDE SEQUENCE [LARGE SCALE GENOMIC DNA]</scope>
    <source>
        <strain evidence="1">Cs-k2</strain>
    </source>
</reference>
<dbReference type="Proteomes" id="UP000286415">
    <property type="component" value="Unassembled WGS sequence"/>
</dbReference>
<keyword evidence="2" id="KW-1185">Reference proteome</keyword>
<dbReference type="AlphaFoldDB" id="A0A419PYT8"/>
<protein>
    <recommendedName>
        <fullName evidence="3">Reverse transcriptase domain-containing protein</fullName>
    </recommendedName>
</protein>
<comment type="caution">
    <text evidence="1">The sequence shown here is derived from an EMBL/GenBank/DDBJ whole genome shotgun (WGS) entry which is preliminary data.</text>
</comment>
<evidence type="ECO:0000313" key="1">
    <source>
        <dbReference type="EMBL" id="KAG5452177.1"/>
    </source>
</evidence>
<accession>A0A419PYT8</accession>
<sequence>MIERQLTDLRLKLTDKKGYVDDLLIIVTDKALAVKKSANSEMHSFANKFGFSRDSPGKQLNLSFGMFLSN</sequence>
<gene>
    <name evidence="1" type="ORF">CSKR_111499</name>
</gene>
<reference evidence="1 2" key="1">
    <citation type="journal article" date="2018" name="Biotechnol. Adv.">
        <title>Improved genomic resources and new bioinformatic workflow for the carcinogenic parasite Clonorchis sinensis: Biotechnological implications.</title>
        <authorList>
            <person name="Wang D."/>
            <person name="Korhonen P.K."/>
            <person name="Gasser R.B."/>
            <person name="Young N.D."/>
        </authorList>
    </citation>
    <scope>NUCLEOTIDE SEQUENCE [LARGE SCALE GENOMIC DNA]</scope>
    <source>
        <strain evidence="1">Cs-k2</strain>
    </source>
</reference>
<dbReference type="InParanoid" id="A0A419PYT8"/>
<evidence type="ECO:0008006" key="3">
    <source>
        <dbReference type="Google" id="ProtNLM"/>
    </source>
</evidence>
<organism evidence="1 2">
    <name type="scientific">Clonorchis sinensis</name>
    <name type="common">Chinese liver fluke</name>
    <dbReference type="NCBI Taxonomy" id="79923"/>
    <lineage>
        <taxon>Eukaryota</taxon>
        <taxon>Metazoa</taxon>
        <taxon>Spiralia</taxon>
        <taxon>Lophotrochozoa</taxon>
        <taxon>Platyhelminthes</taxon>
        <taxon>Trematoda</taxon>
        <taxon>Digenea</taxon>
        <taxon>Opisthorchiida</taxon>
        <taxon>Opisthorchiata</taxon>
        <taxon>Opisthorchiidae</taxon>
        <taxon>Clonorchis</taxon>
    </lineage>
</organism>
<proteinExistence type="predicted"/>